<dbReference type="InterPro" id="IPR036259">
    <property type="entry name" value="MFS_trans_sf"/>
</dbReference>
<reference evidence="12" key="1">
    <citation type="submission" date="2023-06" db="EMBL/GenBank/DDBJ databases">
        <authorList>
            <person name="Noh H."/>
        </authorList>
    </citation>
    <scope>NUCLEOTIDE SEQUENCE</scope>
    <source>
        <strain evidence="12">DUCC20226</strain>
    </source>
</reference>
<evidence type="ECO:0000256" key="8">
    <source>
        <dbReference type="ARBA" id="ARBA00023180"/>
    </source>
</evidence>
<feature type="region of interest" description="Disordered" evidence="9">
    <location>
        <begin position="1"/>
        <end position="39"/>
    </location>
</feature>
<feature type="transmembrane region" description="Helical" evidence="10">
    <location>
        <begin position="245"/>
        <end position="266"/>
    </location>
</feature>
<feature type="transmembrane region" description="Helical" evidence="10">
    <location>
        <begin position="87"/>
        <end position="105"/>
    </location>
</feature>
<dbReference type="SUPFAM" id="SSF103473">
    <property type="entry name" value="MFS general substrate transporter"/>
    <property type="match status" value="1"/>
</dbReference>
<dbReference type="PANTHER" id="PTHR23501">
    <property type="entry name" value="MAJOR FACILITATOR SUPERFAMILY"/>
    <property type="match status" value="1"/>
</dbReference>
<feature type="domain" description="Major facilitator superfamily (MFS) profile" evidence="11">
    <location>
        <begin position="52"/>
        <end position="540"/>
    </location>
</feature>
<evidence type="ECO:0000256" key="2">
    <source>
        <dbReference type="ARBA" id="ARBA00007520"/>
    </source>
</evidence>
<feature type="compositionally biased region" description="Basic and acidic residues" evidence="9">
    <location>
        <begin position="16"/>
        <end position="25"/>
    </location>
</feature>
<evidence type="ECO:0000256" key="5">
    <source>
        <dbReference type="ARBA" id="ARBA00022692"/>
    </source>
</evidence>
<dbReference type="InterPro" id="IPR011701">
    <property type="entry name" value="MFS"/>
</dbReference>
<dbReference type="Gene3D" id="1.20.1720.10">
    <property type="entry name" value="Multidrug resistance protein D"/>
    <property type="match status" value="1"/>
</dbReference>
<dbReference type="PANTHER" id="PTHR23501:SF199">
    <property type="entry name" value="MFS EFFLUX TRANSPORTER INPD-RELATED"/>
    <property type="match status" value="1"/>
</dbReference>
<dbReference type="FunFam" id="1.20.1250.20:FF:000196">
    <property type="entry name" value="MFS toxin efflux pump (AflT)"/>
    <property type="match status" value="1"/>
</dbReference>
<evidence type="ECO:0000256" key="7">
    <source>
        <dbReference type="ARBA" id="ARBA00023136"/>
    </source>
</evidence>
<keyword evidence="3" id="KW-0813">Transport</keyword>
<dbReference type="AlphaFoldDB" id="A0AAD9W742"/>
<dbReference type="InterPro" id="IPR020846">
    <property type="entry name" value="MFS_dom"/>
</dbReference>
<evidence type="ECO:0000313" key="13">
    <source>
        <dbReference type="Proteomes" id="UP001265746"/>
    </source>
</evidence>
<dbReference type="Gene3D" id="1.20.1250.20">
    <property type="entry name" value="MFS general substrate transporter like domains"/>
    <property type="match status" value="1"/>
</dbReference>
<dbReference type="FunFam" id="1.20.1250.20:FF:000489">
    <property type="entry name" value="MFS general substrate transporter"/>
    <property type="match status" value="1"/>
</dbReference>
<feature type="transmembrane region" description="Helical" evidence="10">
    <location>
        <begin position="319"/>
        <end position="340"/>
    </location>
</feature>
<comment type="subcellular location">
    <subcellularLocation>
        <location evidence="1">Cell membrane</location>
        <topology evidence="1">Multi-pass membrane protein</topology>
    </subcellularLocation>
</comment>
<feature type="compositionally biased region" description="Polar residues" evidence="9">
    <location>
        <begin position="28"/>
        <end position="39"/>
    </location>
</feature>
<keyword evidence="6 10" id="KW-1133">Transmembrane helix</keyword>
<feature type="transmembrane region" description="Helical" evidence="10">
    <location>
        <begin position="142"/>
        <end position="162"/>
    </location>
</feature>
<dbReference type="CDD" id="cd17502">
    <property type="entry name" value="MFS_Azr1_MDR_like"/>
    <property type="match status" value="1"/>
</dbReference>
<sequence>MSPTEDENANSNYEPPNEKSCDYERNATPASQHSPSSGDDTSHASGLKLFFITLALCLAVFLMALDQSIIATAIPRITNDFNSLDDVGWYGSAYLLTTASLQLLFGKFYTFLNIKWVFLTAIGIFELGSLICGVAQNSVTFIIGRAIAGVGSAGMFSGGLLIIVKSLPLVKRPLYTGIISSMYGIASVAGPLLGGVFADKATWRWCFFINLPIGAIAVITIIIVFHPPKTTLHKTESLAARIKHFDPIGTIVFIPAIVCLLLALQWGGTTYPWSSGRVVALFVLAGVLLIVFLGVQVWKQEDATVPPHIVKKRSVWSSAVFSFCLGASQFIMIYYVPIWFQAVQGISAVESGLRVLPMLISSVVLALLSGLAVTMIGYYTPFMILTTILMSIGSGLSSTWQPDTGSPVWIGYQILFGAGFGMGLQQPMLAVQTVLDPVDISIGCALMTFLQSLGGALFVSVGNTVFGNQLLTALAEYAPEVNPLTVLSAGATNFRDVLPAEALPGVMLGYNNALTRTFVVSAGMAAATIFGSATVEWKNVKGKPTELVLG</sequence>
<dbReference type="FunFam" id="1.20.1720.10:FF:000012">
    <property type="entry name" value="MFS toxin efflux pump (AflT)"/>
    <property type="match status" value="1"/>
</dbReference>
<evidence type="ECO:0000256" key="1">
    <source>
        <dbReference type="ARBA" id="ARBA00004651"/>
    </source>
</evidence>
<evidence type="ECO:0000259" key="11">
    <source>
        <dbReference type="PROSITE" id="PS50850"/>
    </source>
</evidence>
<keyword evidence="5 10" id="KW-0812">Transmembrane</keyword>
<evidence type="ECO:0000256" key="3">
    <source>
        <dbReference type="ARBA" id="ARBA00022448"/>
    </source>
</evidence>
<dbReference type="Pfam" id="PF07690">
    <property type="entry name" value="MFS_1"/>
    <property type="match status" value="1"/>
</dbReference>
<feature type="transmembrane region" description="Helical" evidence="10">
    <location>
        <begin position="378"/>
        <end position="397"/>
    </location>
</feature>
<evidence type="ECO:0000256" key="6">
    <source>
        <dbReference type="ARBA" id="ARBA00022989"/>
    </source>
</evidence>
<feature type="transmembrane region" description="Helical" evidence="10">
    <location>
        <begin position="49"/>
        <end position="75"/>
    </location>
</feature>
<keyword evidence="7 10" id="KW-0472">Membrane</keyword>
<feature type="transmembrane region" description="Helical" evidence="10">
    <location>
        <begin position="278"/>
        <end position="298"/>
    </location>
</feature>
<feature type="transmembrane region" description="Helical" evidence="10">
    <location>
        <begin position="440"/>
        <end position="461"/>
    </location>
</feature>
<protein>
    <recommendedName>
        <fullName evidence="11">Major facilitator superfamily (MFS) profile domain-containing protein</fullName>
    </recommendedName>
</protein>
<evidence type="ECO:0000256" key="10">
    <source>
        <dbReference type="SAM" id="Phobius"/>
    </source>
</evidence>
<keyword evidence="13" id="KW-1185">Reference proteome</keyword>
<evidence type="ECO:0000256" key="9">
    <source>
        <dbReference type="SAM" id="MobiDB-lite"/>
    </source>
</evidence>
<accession>A0AAD9W742</accession>
<feature type="transmembrane region" description="Helical" evidence="10">
    <location>
        <begin position="352"/>
        <end position="371"/>
    </location>
</feature>
<keyword evidence="8" id="KW-0325">Glycoprotein</keyword>
<dbReference type="PROSITE" id="PS50850">
    <property type="entry name" value="MFS"/>
    <property type="match status" value="1"/>
</dbReference>
<gene>
    <name evidence="12" type="ORF">N8I77_004553</name>
</gene>
<feature type="transmembrane region" description="Helical" evidence="10">
    <location>
        <begin position="174"/>
        <end position="196"/>
    </location>
</feature>
<dbReference type="Proteomes" id="UP001265746">
    <property type="component" value="Unassembled WGS sequence"/>
</dbReference>
<organism evidence="12 13">
    <name type="scientific">Phomopsis amygdali</name>
    <name type="common">Fusicoccum amygdali</name>
    <dbReference type="NCBI Taxonomy" id="1214568"/>
    <lineage>
        <taxon>Eukaryota</taxon>
        <taxon>Fungi</taxon>
        <taxon>Dikarya</taxon>
        <taxon>Ascomycota</taxon>
        <taxon>Pezizomycotina</taxon>
        <taxon>Sordariomycetes</taxon>
        <taxon>Sordariomycetidae</taxon>
        <taxon>Diaporthales</taxon>
        <taxon>Diaporthaceae</taxon>
        <taxon>Diaporthe</taxon>
    </lineage>
</organism>
<evidence type="ECO:0000313" key="12">
    <source>
        <dbReference type="EMBL" id="KAK2611185.1"/>
    </source>
</evidence>
<comment type="similarity">
    <text evidence="2">Belongs to the major facilitator superfamily. TCR/Tet family.</text>
</comment>
<dbReference type="PRINTS" id="PR01036">
    <property type="entry name" value="TCRTETB"/>
</dbReference>
<feature type="transmembrane region" description="Helical" evidence="10">
    <location>
        <begin position="409"/>
        <end position="428"/>
    </location>
</feature>
<feature type="transmembrane region" description="Helical" evidence="10">
    <location>
        <begin position="117"/>
        <end position="136"/>
    </location>
</feature>
<proteinExistence type="inferred from homology"/>
<dbReference type="GO" id="GO:0005886">
    <property type="term" value="C:plasma membrane"/>
    <property type="evidence" value="ECO:0007669"/>
    <property type="project" value="UniProtKB-SubCell"/>
</dbReference>
<name>A0AAD9W742_PHOAM</name>
<feature type="transmembrane region" description="Helical" evidence="10">
    <location>
        <begin position="202"/>
        <end position="225"/>
    </location>
</feature>
<keyword evidence="4" id="KW-1003">Cell membrane</keyword>
<dbReference type="GO" id="GO:0022857">
    <property type="term" value="F:transmembrane transporter activity"/>
    <property type="evidence" value="ECO:0007669"/>
    <property type="project" value="InterPro"/>
</dbReference>
<dbReference type="EMBL" id="JAUJFL010000002">
    <property type="protein sequence ID" value="KAK2611185.1"/>
    <property type="molecule type" value="Genomic_DNA"/>
</dbReference>
<comment type="caution">
    <text evidence="12">The sequence shown here is derived from an EMBL/GenBank/DDBJ whole genome shotgun (WGS) entry which is preliminary data.</text>
</comment>
<evidence type="ECO:0000256" key="4">
    <source>
        <dbReference type="ARBA" id="ARBA00022475"/>
    </source>
</evidence>